<dbReference type="Pfam" id="PF08240">
    <property type="entry name" value="ADH_N"/>
    <property type="match status" value="1"/>
</dbReference>
<dbReference type="InterPro" id="IPR020843">
    <property type="entry name" value="ER"/>
</dbReference>
<gene>
    <name evidence="4" type="ORF">FM101_06635</name>
</gene>
<dbReference type="SUPFAM" id="SSF51735">
    <property type="entry name" value="NAD(P)-binding Rossmann-fold domains"/>
    <property type="match status" value="1"/>
</dbReference>
<keyword evidence="1" id="KW-0521">NADP</keyword>
<organism evidence="4 5">
    <name type="scientific">Arthrobacter rhombi</name>
    <dbReference type="NCBI Taxonomy" id="71253"/>
    <lineage>
        <taxon>Bacteria</taxon>
        <taxon>Bacillati</taxon>
        <taxon>Actinomycetota</taxon>
        <taxon>Actinomycetes</taxon>
        <taxon>Micrococcales</taxon>
        <taxon>Micrococcaceae</taxon>
        <taxon>Arthrobacter</taxon>
    </lineage>
</organism>
<dbReference type="Gene3D" id="3.40.50.720">
    <property type="entry name" value="NAD(P)-binding Rossmann-like Domain"/>
    <property type="match status" value="1"/>
</dbReference>
<dbReference type="GO" id="GO:0070402">
    <property type="term" value="F:NADPH binding"/>
    <property type="evidence" value="ECO:0007669"/>
    <property type="project" value="TreeGrafter"/>
</dbReference>
<dbReference type="EMBL" id="FUHW01000024">
    <property type="protein sequence ID" value="SJM61019.1"/>
    <property type="molecule type" value="Genomic_DNA"/>
</dbReference>
<evidence type="ECO:0000256" key="1">
    <source>
        <dbReference type="ARBA" id="ARBA00022857"/>
    </source>
</evidence>
<dbReference type="SUPFAM" id="SSF50129">
    <property type="entry name" value="GroES-like"/>
    <property type="match status" value="1"/>
</dbReference>
<dbReference type="RefSeq" id="WP_086997246.1">
    <property type="nucleotide sequence ID" value="NZ_FUHW01000024.1"/>
</dbReference>
<reference evidence="4 5" key="1">
    <citation type="submission" date="2017-02" db="EMBL/GenBank/DDBJ databases">
        <authorList>
            <person name="Peterson S.W."/>
        </authorList>
    </citation>
    <scope>NUCLEOTIDE SEQUENCE [LARGE SCALE GENOMIC DNA]</scope>
    <source>
        <strain evidence="4 5">B Ar 00.02</strain>
    </source>
</reference>
<dbReference type="SMART" id="SM00829">
    <property type="entry name" value="PKS_ER"/>
    <property type="match status" value="1"/>
</dbReference>
<accession>A0A1R4FYL7</accession>
<dbReference type="PANTHER" id="PTHR48106">
    <property type="entry name" value="QUINONE OXIDOREDUCTASE PIG3-RELATED"/>
    <property type="match status" value="1"/>
</dbReference>
<dbReference type="Pfam" id="PF13602">
    <property type="entry name" value="ADH_zinc_N_2"/>
    <property type="match status" value="1"/>
</dbReference>
<dbReference type="InterPro" id="IPR036291">
    <property type="entry name" value="NAD(P)-bd_dom_sf"/>
</dbReference>
<name>A0A1R4FYL7_9MICC</name>
<dbReference type="PANTHER" id="PTHR48106:SF18">
    <property type="entry name" value="QUINONE OXIDOREDUCTASE PIG3"/>
    <property type="match status" value="1"/>
</dbReference>
<dbReference type="InterPro" id="IPR011032">
    <property type="entry name" value="GroES-like_sf"/>
</dbReference>
<keyword evidence="5" id="KW-1185">Reference proteome</keyword>
<sequence length="312" mass="32158">MKVIGVTEFGGPEALAIHDVPEPHAGPGQVRIKVRSIAVSPTDTGVRAGSNAAVTAAKEPPYVPGMDAAGVIDEVGDGAGFSLGDEVMAMALPDGEHGGAYVSHLVADADSVARIPAGTTLEAAATLPMNGLTAMQALRRLDLRPGQVLAVTGAAGTLGGYTIQLAKQAGLTVVADVAEKDRKLLEDLGPDQLVPRGADVAQHIRGLYPEGVDGLLDAAVQHEVALPAVKDGGGFATVRGFNGPTERGITIHQVFVPADYHADGKLDELRELVEAGQLSLRVADVLPAERAAEAHRRLEAGGVRGRLVLVFD</sequence>
<evidence type="ECO:0000259" key="3">
    <source>
        <dbReference type="SMART" id="SM00829"/>
    </source>
</evidence>
<dbReference type="GO" id="GO:0016651">
    <property type="term" value="F:oxidoreductase activity, acting on NAD(P)H"/>
    <property type="evidence" value="ECO:0007669"/>
    <property type="project" value="TreeGrafter"/>
</dbReference>
<evidence type="ECO:0000313" key="4">
    <source>
        <dbReference type="EMBL" id="SJM61019.1"/>
    </source>
</evidence>
<dbReference type="AlphaFoldDB" id="A0A1R4FYL7"/>
<feature type="domain" description="Enoyl reductase (ER)" evidence="3">
    <location>
        <begin position="10"/>
        <end position="309"/>
    </location>
</feature>
<dbReference type="InterPro" id="IPR013154">
    <property type="entry name" value="ADH-like_N"/>
</dbReference>
<dbReference type="Gene3D" id="3.90.180.10">
    <property type="entry name" value="Medium-chain alcohol dehydrogenases, catalytic domain"/>
    <property type="match status" value="1"/>
</dbReference>
<dbReference type="Proteomes" id="UP000195913">
    <property type="component" value="Unassembled WGS sequence"/>
</dbReference>
<proteinExistence type="predicted"/>
<protein>
    <submittedName>
        <fullName evidence="4">Quinone oxidoreductase CC3759 [imported], putative</fullName>
    </submittedName>
</protein>
<evidence type="ECO:0000256" key="2">
    <source>
        <dbReference type="ARBA" id="ARBA00023002"/>
    </source>
</evidence>
<dbReference type="CDD" id="cd05289">
    <property type="entry name" value="MDR_like_2"/>
    <property type="match status" value="1"/>
</dbReference>
<evidence type="ECO:0000313" key="5">
    <source>
        <dbReference type="Proteomes" id="UP000195913"/>
    </source>
</evidence>
<keyword evidence="2" id="KW-0560">Oxidoreductase</keyword>